<feature type="domain" description="Thioredoxin" evidence="10">
    <location>
        <begin position="463"/>
        <end position="606"/>
    </location>
</feature>
<keyword evidence="6 8" id="KW-0472">Membrane</keyword>
<evidence type="ECO:0000256" key="3">
    <source>
        <dbReference type="ARBA" id="ARBA00022692"/>
    </source>
</evidence>
<dbReference type="PROSITE" id="PS00194">
    <property type="entry name" value="THIOREDOXIN_1"/>
    <property type="match status" value="1"/>
</dbReference>
<dbReference type="Proteomes" id="UP000267342">
    <property type="component" value="Chromosome"/>
</dbReference>
<feature type="transmembrane region" description="Helical" evidence="8">
    <location>
        <begin position="267"/>
        <end position="290"/>
    </location>
</feature>
<feature type="transmembrane region" description="Helical" evidence="8">
    <location>
        <begin position="347"/>
        <end position="376"/>
    </location>
</feature>
<dbReference type="RefSeq" id="WP_027705770.1">
    <property type="nucleotide sequence ID" value="NZ_AP018933.1"/>
</dbReference>
<sequence length="613" mass="65926">MPMPRFCTRLLCLWTLILPLFSLSAHADNTPPSIIQRHLVADTATPATPSFLPPDQAFKVDSAESEHGPYIALEAAPGYYLYRDRIHLTQAGQDITDRAQFSPPQQKDDPAFGLVSVYHDQARITLPDWQSNSAPIDIRYQGCAEAGLCYPPMQKTLSAPASATSSAPPHPSTTNKVLSAPPIAPALSPWTLLVLFAAGIGLTFTPCVLPMLPIACAIVVGRTPSRRQALGLSLAYVVGMVIAYALLGLVVGLFGSSLQLQAQLQRAWVLVPMAVACIVAAGWLFDLYQLRLPLWLSMRMQNANDRLHQRGLIGTVATGALSTLVLSPCLSAPLAGVLVYLSTTGNVVMAMLGLVALALGMGTPIIICCTFGAGLLPRAGAWMTTVKGLFGLMLLGTALWLLARILPPACTLLLWGIWGLGGARLLGAGLPPQQGSRALLQVTGWAVAIWSVACIAGAAAGGHDPLRPLASFTATATTEPRLRPSSDTASPWPRINRIETLQRVLNDSSSQPLLIDIYADWCTSCQQMERTVYAAPELQPILSLFRGFRLDVTHPDKKTLEFLRDHGLFGPPGVLFFVEGQEAADERIVGERSREEVENHLRAVLNASRRAQP</sequence>
<dbReference type="Pfam" id="PF02683">
    <property type="entry name" value="DsbD_TM"/>
    <property type="match status" value="1"/>
</dbReference>
<keyword evidence="7" id="KW-0676">Redox-active center</keyword>
<evidence type="ECO:0000256" key="4">
    <source>
        <dbReference type="ARBA" id="ARBA00022748"/>
    </source>
</evidence>
<protein>
    <submittedName>
        <fullName evidence="11">Thiol:disulfide interchange protein</fullName>
    </submittedName>
</protein>
<dbReference type="NCBIfam" id="NF001419">
    <property type="entry name" value="PRK00293.1"/>
    <property type="match status" value="1"/>
</dbReference>
<dbReference type="InterPro" id="IPR013766">
    <property type="entry name" value="Thioredoxin_domain"/>
</dbReference>
<keyword evidence="9" id="KW-0732">Signal</keyword>
<dbReference type="EMBL" id="AP018933">
    <property type="protein sequence ID" value="BBG30189.1"/>
    <property type="molecule type" value="Genomic_DNA"/>
</dbReference>
<keyword evidence="4" id="KW-0201">Cytochrome c-type biogenesis</keyword>
<dbReference type="Pfam" id="PF13899">
    <property type="entry name" value="Thioredoxin_7"/>
    <property type="match status" value="1"/>
</dbReference>
<comment type="subcellular location">
    <subcellularLocation>
        <location evidence="1">Cell membrane</location>
        <topology evidence="1">Multi-pass membrane protein</topology>
    </subcellularLocation>
</comment>
<feature type="transmembrane region" description="Helical" evidence="8">
    <location>
        <begin position="190"/>
        <end position="220"/>
    </location>
</feature>
<dbReference type="Pfam" id="PF11412">
    <property type="entry name" value="DsbD_N"/>
    <property type="match status" value="1"/>
</dbReference>
<dbReference type="GO" id="GO:0015035">
    <property type="term" value="F:protein-disulfide reductase activity"/>
    <property type="evidence" value="ECO:0007669"/>
    <property type="project" value="TreeGrafter"/>
</dbReference>
<feature type="transmembrane region" description="Helical" evidence="8">
    <location>
        <begin position="442"/>
        <end position="462"/>
    </location>
</feature>
<dbReference type="KEGG" id="zpl:ZBT109_1429"/>
<gene>
    <name evidence="11" type="ORF">ZBT109_1429</name>
</gene>
<dbReference type="InterPro" id="IPR036249">
    <property type="entry name" value="Thioredoxin-like_sf"/>
</dbReference>
<evidence type="ECO:0000313" key="11">
    <source>
        <dbReference type="EMBL" id="BBG30189.1"/>
    </source>
</evidence>
<evidence type="ECO:0000256" key="7">
    <source>
        <dbReference type="ARBA" id="ARBA00023284"/>
    </source>
</evidence>
<evidence type="ECO:0000256" key="8">
    <source>
        <dbReference type="SAM" id="Phobius"/>
    </source>
</evidence>
<evidence type="ECO:0000259" key="10">
    <source>
        <dbReference type="PROSITE" id="PS51352"/>
    </source>
</evidence>
<keyword evidence="3 8" id="KW-0812">Transmembrane</keyword>
<accession>A0A348HEY7</accession>
<dbReference type="GO" id="GO:0017004">
    <property type="term" value="P:cytochrome complex assembly"/>
    <property type="evidence" value="ECO:0007669"/>
    <property type="project" value="UniProtKB-KW"/>
</dbReference>
<keyword evidence="2" id="KW-1003">Cell membrane</keyword>
<feature type="transmembrane region" description="Helical" evidence="8">
    <location>
        <begin position="232"/>
        <end position="255"/>
    </location>
</feature>
<dbReference type="PROSITE" id="PS51352">
    <property type="entry name" value="THIOREDOXIN_2"/>
    <property type="match status" value="1"/>
</dbReference>
<evidence type="ECO:0000256" key="9">
    <source>
        <dbReference type="SAM" id="SignalP"/>
    </source>
</evidence>
<feature type="chain" id="PRO_5017079223" evidence="9">
    <location>
        <begin position="28"/>
        <end position="613"/>
    </location>
</feature>
<dbReference type="OrthoDB" id="9811036at2"/>
<evidence type="ECO:0000256" key="2">
    <source>
        <dbReference type="ARBA" id="ARBA00022475"/>
    </source>
</evidence>
<evidence type="ECO:0000313" key="12">
    <source>
        <dbReference type="Proteomes" id="UP000267342"/>
    </source>
</evidence>
<dbReference type="PANTHER" id="PTHR32234:SF0">
    <property type="entry name" value="THIOL:DISULFIDE INTERCHANGE PROTEIN DSBD"/>
    <property type="match status" value="1"/>
</dbReference>
<dbReference type="AlphaFoldDB" id="A0A348HEY7"/>
<dbReference type="PANTHER" id="PTHR32234">
    <property type="entry name" value="THIOL:DISULFIDE INTERCHANGE PROTEIN DSBD"/>
    <property type="match status" value="1"/>
</dbReference>
<dbReference type="SUPFAM" id="SSF74863">
    <property type="entry name" value="Thiol:disulfide interchange protein DsbD, N-terminal domain (DsbD-alpha)"/>
    <property type="match status" value="1"/>
</dbReference>
<feature type="transmembrane region" description="Helical" evidence="8">
    <location>
        <begin position="388"/>
        <end position="406"/>
    </location>
</feature>
<keyword evidence="5 8" id="KW-1133">Transmembrane helix</keyword>
<dbReference type="SUPFAM" id="SSF52833">
    <property type="entry name" value="Thioredoxin-like"/>
    <property type="match status" value="1"/>
</dbReference>
<dbReference type="Gene3D" id="3.40.30.10">
    <property type="entry name" value="Glutaredoxin"/>
    <property type="match status" value="1"/>
</dbReference>
<dbReference type="Gene3D" id="2.60.40.1250">
    <property type="entry name" value="Thiol:disulfide interchange protein DsbD, N-terminal domain"/>
    <property type="match status" value="1"/>
</dbReference>
<dbReference type="GO" id="GO:0045454">
    <property type="term" value="P:cell redox homeostasis"/>
    <property type="evidence" value="ECO:0007669"/>
    <property type="project" value="TreeGrafter"/>
</dbReference>
<dbReference type="InterPro" id="IPR017937">
    <property type="entry name" value="Thioredoxin_CS"/>
</dbReference>
<evidence type="ECO:0000256" key="5">
    <source>
        <dbReference type="ARBA" id="ARBA00022989"/>
    </source>
</evidence>
<evidence type="ECO:0000256" key="1">
    <source>
        <dbReference type="ARBA" id="ARBA00004651"/>
    </source>
</evidence>
<feature type="transmembrane region" description="Helical" evidence="8">
    <location>
        <begin position="311"/>
        <end position="341"/>
    </location>
</feature>
<name>A0A348HEY7_9GAMM</name>
<reference evidence="11 12" key="1">
    <citation type="submission" date="2018-09" db="EMBL/GenBank/DDBJ databases">
        <title>Zymobacter palmae IAM14233 (=T109) whole genome analysis.</title>
        <authorList>
            <person name="Yanase H."/>
        </authorList>
    </citation>
    <scope>NUCLEOTIDE SEQUENCE [LARGE SCALE GENOMIC DNA]</scope>
    <source>
        <strain evidence="11 12">IAM14233</strain>
    </source>
</reference>
<dbReference type="InterPro" id="IPR003834">
    <property type="entry name" value="Cyt_c_assmbl_TM_dom"/>
</dbReference>
<evidence type="ECO:0000256" key="6">
    <source>
        <dbReference type="ARBA" id="ARBA00023136"/>
    </source>
</evidence>
<proteinExistence type="predicted"/>
<dbReference type="InterPro" id="IPR028250">
    <property type="entry name" value="DsbDN"/>
</dbReference>
<feature type="transmembrane region" description="Helical" evidence="8">
    <location>
        <begin position="412"/>
        <end position="430"/>
    </location>
</feature>
<dbReference type="STRING" id="1123510.GCA_000620025_00424"/>
<dbReference type="GO" id="GO:0005886">
    <property type="term" value="C:plasma membrane"/>
    <property type="evidence" value="ECO:0007669"/>
    <property type="project" value="UniProtKB-SubCell"/>
</dbReference>
<keyword evidence="12" id="KW-1185">Reference proteome</keyword>
<dbReference type="InterPro" id="IPR036929">
    <property type="entry name" value="DsbDN_sf"/>
</dbReference>
<feature type="signal peptide" evidence="9">
    <location>
        <begin position="1"/>
        <end position="27"/>
    </location>
</feature>
<organism evidence="11 12">
    <name type="scientific">Zymobacter palmae</name>
    <dbReference type="NCBI Taxonomy" id="33074"/>
    <lineage>
        <taxon>Bacteria</taxon>
        <taxon>Pseudomonadati</taxon>
        <taxon>Pseudomonadota</taxon>
        <taxon>Gammaproteobacteria</taxon>
        <taxon>Oceanospirillales</taxon>
        <taxon>Halomonadaceae</taxon>
        <taxon>Zymobacter group</taxon>
        <taxon>Zymobacter</taxon>
    </lineage>
</organism>